<dbReference type="EMBL" id="CM001883">
    <property type="protein sequence ID" value="EOY07924.1"/>
    <property type="molecule type" value="Genomic_DNA"/>
</dbReference>
<dbReference type="InParanoid" id="A0A061F082"/>
<evidence type="ECO:0000256" key="1">
    <source>
        <dbReference type="SAM" id="Phobius"/>
    </source>
</evidence>
<dbReference type="HOGENOM" id="CLU_1716536_0_0_1"/>
<organism evidence="2 3">
    <name type="scientific">Theobroma cacao</name>
    <name type="common">Cacao</name>
    <name type="synonym">Cocoa</name>
    <dbReference type="NCBI Taxonomy" id="3641"/>
    <lineage>
        <taxon>Eukaryota</taxon>
        <taxon>Viridiplantae</taxon>
        <taxon>Streptophyta</taxon>
        <taxon>Embryophyta</taxon>
        <taxon>Tracheophyta</taxon>
        <taxon>Spermatophyta</taxon>
        <taxon>Magnoliopsida</taxon>
        <taxon>eudicotyledons</taxon>
        <taxon>Gunneridae</taxon>
        <taxon>Pentapetalae</taxon>
        <taxon>rosids</taxon>
        <taxon>malvids</taxon>
        <taxon>Malvales</taxon>
        <taxon>Malvaceae</taxon>
        <taxon>Byttnerioideae</taxon>
        <taxon>Theobroma</taxon>
    </lineage>
</organism>
<dbReference type="Gramene" id="EOY07924">
    <property type="protein sequence ID" value="EOY07924"/>
    <property type="gene ID" value="TCM_022246"/>
</dbReference>
<keyword evidence="3" id="KW-1185">Reference proteome</keyword>
<reference evidence="2 3" key="1">
    <citation type="journal article" date="2013" name="Genome Biol.">
        <title>The genome sequence of the most widely cultivated cacao type and its use to identify candidate genes regulating pod color.</title>
        <authorList>
            <person name="Motamayor J.C."/>
            <person name="Mockaitis K."/>
            <person name="Schmutz J."/>
            <person name="Haiminen N."/>
            <person name="Iii D.L."/>
            <person name="Cornejo O."/>
            <person name="Findley S.D."/>
            <person name="Zheng P."/>
            <person name="Utro F."/>
            <person name="Royaert S."/>
            <person name="Saski C."/>
            <person name="Jenkins J."/>
            <person name="Podicheti R."/>
            <person name="Zhao M."/>
            <person name="Scheffler B.E."/>
            <person name="Stack J.C."/>
            <person name="Feltus F.A."/>
            <person name="Mustiga G.M."/>
            <person name="Amores F."/>
            <person name="Phillips W."/>
            <person name="Marelli J.P."/>
            <person name="May G.D."/>
            <person name="Shapiro H."/>
            <person name="Ma J."/>
            <person name="Bustamante C.D."/>
            <person name="Schnell R.J."/>
            <person name="Main D."/>
            <person name="Gilbert D."/>
            <person name="Parida L."/>
            <person name="Kuhn D.N."/>
        </authorList>
    </citation>
    <scope>NUCLEOTIDE SEQUENCE [LARGE SCALE GENOMIC DNA]</scope>
    <source>
        <strain evidence="3">cv. Matina 1-6</strain>
    </source>
</reference>
<feature type="transmembrane region" description="Helical" evidence="1">
    <location>
        <begin position="129"/>
        <end position="151"/>
    </location>
</feature>
<sequence>MEEVEVCDNVGSQKVMSGPLPLVEEVVSGCNGMDNMVHGSSGFGSKDMIMRNGLEVSYVDVVRKKASVASTFCGGSDRGKQVVIVSVESTPGDDAAEFCEAGGFGPTVLVLEGYYALYRVSFKAYGCDVLLPLSGYFLLYEVFLPSLLLLAPF</sequence>
<evidence type="ECO:0000313" key="2">
    <source>
        <dbReference type="EMBL" id="EOY07924.1"/>
    </source>
</evidence>
<keyword evidence="1" id="KW-0812">Transmembrane</keyword>
<gene>
    <name evidence="2" type="ORF">TCM_022246</name>
</gene>
<dbReference type="Proteomes" id="UP000026915">
    <property type="component" value="Chromosome 5"/>
</dbReference>
<dbReference type="AlphaFoldDB" id="A0A061F082"/>
<name>A0A061F082_THECC</name>
<keyword evidence="1" id="KW-0472">Membrane</keyword>
<accession>A0A061F082</accession>
<evidence type="ECO:0000313" key="3">
    <source>
        <dbReference type="Proteomes" id="UP000026915"/>
    </source>
</evidence>
<protein>
    <submittedName>
        <fullName evidence="2">Uncharacterized protein</fullName>
    </submittedName>
</protein>
<proteinExistence type="predicted"/>
<keyword evidence="1" id="KW-1133">Transmembrane helix</keyword>